<keyword evidence="6" id="KW-1185">Reference proteome</keyword>
<dbReference type="STRING" id="1844.UG56_005140"/>
<keyword evidence="3" id="KW-1133">Transmembrane helix</keyword>
<dbReference type="Pfam" id="PF03816">
    <property type="entry name" value="LytR_cpsA_psr"/>
    <property type="match status" value="1"/>
</dbReference>
<dbReference type="PANTHER" id="PTHR33392:SF6">
    <property type="entry name" value="POLYISOPRENYL-TEICHOIC ACID--PEPTIDOGLYCAN TEICHOIC ACID TRANSFERASE TAGU"/>
    <property type="match status" value="1"/>
</dbReference>
<protein>
    <recommendedName>
        <fullName evidence="4">Cell envelope-related transcriptional attenuator domain-containing protein</fullName>
    </recommendedName>
</protein>
<gene>
    <name evidence="5" type="ORF">UG56_005140</name>
</gene>
<keyword evidence="3" id="KW-0472">Membrane</keyword>
<evidence type="ECO:0000256" key="2">
    <source>
        <dbReference type="SAM" id="MobiDB-lite"/>
    </source>
</evidence>
<dbReference type="AlphaFoldDB" id="A0A1J4N8A2"/>
<comment type="similarity">
    <text evidence="1">Belongs to the LytR/CpsA/Psr (LCP) family.</text>
</comment>
<accession>A0A1J4N8A2</accession>
<feature type="domain" description="Cell envelope-related transcriptional attenuator" evidence="4">
    <location>
        <begin position="118"/>
        <end position="275"/>
    </location>
</feature>
<organism evidence="5 6">
    <name type="scientific">Nocardioides luteus</name>
    <dbReference type="NCBI Taxonomy" id="1844"/>
    <lineage>
        <taxon>Bacteria</taxon>
        <taxon>Bacillati</taxon>
        <taxon>Actinomycetota</taxon>
        <taxon>Actinomycetes</taxon>
        <taxon>Propionibacteriales</taxon>
        <taxon>Nocardioidaceae</taxon>
        <taxon>Nocardioides</taxon>
    </lineage>
</organism>
<evidence type="ECO:0000313" key="6">
    <source>
        <dbReference type="Proteomes" id="UP000033772"/>
    </source>
</evidence>
<reference evidence="5" key="1">
    <citation type="submission" date="2016-10" db="EMBL/GenBank/DDBJ databases">
        <title>Draft Genome Sequence of Nocardioides luteus Strain BAFB, an Alkane-Degrading Bacterium Isolated from JP-7 Polluted Soil.</title>
        <authorList>
            <person name="Brown L."/>
            <person name="Ruiz O.N."/>
            <person name="Gunasekera T."/>
        </authorList>
    </citation>
    <scope>NUCLEOTIDE SEQUENCE [LARGE SCALE GENOMIC DNA]</scope>
    <source>
        <strain evidence="5">BAFB</strain>
    </source>
</reference>
<dbReference type="EMBL" id="JZDQ02000006">
    <property type="protein sequence ID" value="OIJ27747.1"/>
    <property type="molecule type" value="Genomic_DNA"/>
</dbReference>
<name>A0A1J4N8A2_9ACTN</name>
<keyword evidence="3" id="KW-0812">Transmembrane</keyword>
<comment type="caution">
    <text evidence="5">The sequence shown here is derived from an EMBL/GenBank/DDBJ whole genome shotgun (WGS) entry which is preliminary data.</text>
</comment>
<dbReference type="InterPro" id="IPR050922">
    <property type="entry name" value="LytR/CpsA/Psr_CW_biosynth"/>
</dbReference>
<dbReference type="NCBIfam" id="TIGR00350">
    <property type="entry name" value="lytR_cpsA_psr"/>
    <property type="match status" value="1"/>
</dbReference>
<feature type="region of interest" description="Disordered" evidence="2">
    <location>
        <begin position="355"/>
        <end position="374"/>
    </location>
</feature>
<evidence type="ECO:0000259" key="4">
    <source>
        <dbReference type="Pfam" id="PF03816"/>
    </source>
</evidence>
<evidence type="ECO:0000256" key="1">
    <source>
        <dbReference type="ARBA" id="ARBA00006068"/>
    </source>
</evidence>
<dbReference type="InterPro" id="IPR004474">
    <property type="entry name" value="LytR_CpsA_psr"/>
</dbReference>
<evidence type="ECO:0000256" key="3">
    <source>
        <dbReference type="SAM" id="Phobius"/>
    </source>
</evidence>
<dbReference type="Gene3D" id="3.40.630.190">
    <property type="entry name" value="LCP protein"/>
    <property type="match status" value="1"/>
</dbReference>
<dbReference type="Proteomes" id="UP000033772">
    <property type="component" value="Unassembled WGS sequence"/>
</dbReference>
<dbReference type="OrthoDB" id="9782542at2"/>
<dbReference type="RefSeq" id="WP_071326881.1">
    <property type="nucleotide sequence ID" value="NZ_JZDQ02000006.1"/>
</dbReference>
<sequence length="374" mass="39054">MTDDLFRLRASNPLAREDLDGLVPASERAELLEEILMSAPVLDRTEQRPRRARRWVAVIGAVAAVAVLAVAVPLALSRDDAPTLAAAGSGKPVDILVLGSDGRACDGCEVGGERGDARADTTILVHLAADRGSAYAISIPRDLIVPPPACGQRQGTRQQRWNAAYVEGGGACVAEQLESVTGELCEECRVTVDHVVELDFATIPAVVDALGGVDVCLPQKVADPYTGARFHQGSQTLDGQQALDYVRLRHGLGDGGDLDRITRQQAFLASMTGKILAGGTLADVAKVRAILEAAGSGLKTDLDLRTLAELAAGLDGIGRNDVTLMTAPAETDPQDLNALLLDETAAADLFEAVANDAPAPPPSKPGDSRHAGVC</sequence>
<dbReference type="PANTHER" id="PTHR33392">
    <property type="entry name" value="POLYISOPRENYL-TEICHOIC ACID--PEPTIDOGLYCAN TEICHOIC ACID TRANSFERASE TAGU"/>
    <property type="match status" value="1"/>
</dbReference>
<feature type="transmembrane region" description="Helical" evidence="3">
    <location>
        <begin position="55"/>
        <end position="76"/>
    </location>
</feature>
<evidence type="ECO:0000313" key="5">
    <source>
        <dbReference type="EMBL" id="OIJ27747.1"/>
    </source>
</evidence>
<proteinExistence type="inferred from homology"/>